<dbReference type="NCBIfam" id="TIGR01188">
    <property type="entry name" value="drrA"/>
    <property type="match status" value="1"/>
</dbReference>
<dbReference type="InterPro" id="IPR003593">
    <property type="entry name" value="AAA+_ATPase"/>
</dbReference>
<evidence type="ECO:0000256" key="1">
    <source>
        <dbReference type="ARBA" id="ARBA00004413"/>
    </source>
</evidence>
<evidence type="ECO:0000256" key="8">
    <source>
        <dbReference type="ARBA" id="ARBA00023251"/>
    </source>
</evidence>
<comment type="similarity">
    <text evidence="9">Belongs to the ABC transporter superfamily. Drug exporter-1 (DrugE1) (TC 3.A.1.105) family.</text>
</comment>
<evidence type="ECO:0000256" key="3">
    <source>
        <dbReference type="ARBA" id="ARBA00022475"/>
    </source>
</evidence>
<comment type="caution">
    <text evidence="11">The sequence shown here is derived from an EMBL/GenBank/DDBJ whole genome shotgun (WGS) entry which is preliminary data.</text>
</comment>
<dbReference type="Pfam" id="PF00005">
    <property type="entry name" value="ABC_tran"/>
    <property type="match status" value="1"/>
</dbReference>
<dbReference type="Gene3D" id="3.40.50.300">
    <property type="entry name" value="P-loop containing nucleotide triphosphate hydrolases"/>
    <property type="match status" value="1"/>
</dbReference>
<dbReference type="InterPro" id="IPR017871">
    <property type="entry name" value="ABC_transporter-like_CS"/>
</dbReference>
<dbReference type="Proteomes" id="UP001550210">
    <property type="component" value="Unassembled WGS sequence"/>
</dbReference>
<feature type="domain" description="ABC transporter" evidence="10">
    <location>
        <begin position="10"/>
        <end position="240"/>
    </location>
</feature>
<protein>
    <submittedName>
        <fullName evidence="11">ATP-binding cassette domain-containing protein</fullName>
    </submittedName>
</protein>
<dbReference type="InterPro" id="IPR003439">
    <property type="entry name" value="ABC_transporter-like_ATP-bd"/>
</dbReference>
<comment type="subcellular location">
    <subcellularLocation>
        <location evidence="1">Cell membrane</location>
        <topology evidence="1">Peripheral membrane protein</topology>
        <orientation evidence="1">Cytoplasmic side</orientation>
    </subcellularLocation>
</comment>
<evidence type="ECO:0000313" key="11">
    <source>
        <dbReference type="EMBL" id="MET9843312.1"/>
    </source>
</evidence>
<name>A0ABV2UP39_9ACTN</name>
<evidence type="ECO:0000256" key="9">
    <source>
        <dbReference type="ARBA" id="ARBA00049985"/>
    </source>
</evidence>
<dbReference type="PROSITE" id="PS00211">
    <property type="entry name" value="ABC_TRANSPORTER_1"/>
    <property type="match status" value="1"/>
</dbReference>
<dbReference type="RefSeq" id="WP_355391015.1">
    <property type="nucleotide sequence ID" value="NZ_JBEGHN010000045.1"/>
</dbReference>
<reference evidence="11 12" key="1">
    <citation type="submission" date="2024-06" db="EMBL/GenBank/DDBJ databases">
        <title>The Natural Products Discovery Center: Release of the First 8490 Sequenced Strains for Exploring Actinobacteria Biosynthetic Diversity.</title>
        <authorList>
            <person name="Kalkreuter E."/>
            <person name="Kautsar S.A."/>
            <person name="Yang D."/>
            <person name="Bader C.D."/>
            <person name="Teijaro C.N."/>
            <person name="Fluegel L."/>
            <person name="Davis C.M."/>
            <person name="Simpson J.R."/>
            <person name="Lauterbach L."/>
            <person name="Steele A.D."/>
            <person name="Gui C."/>
            <person name="Meng S."/>
            <person name="Li G."/>
            <person name="Viehrig K."/>
            <person name="Ye F."/>
            <person name="Su P."/>
            <person name="Kiefer A.F."/>
            <person name="Nichols A."/>
            <person name="Cepeda A.J."/>
            <person name="Yan W."/>
            <person name="Fan B."/>
            <person name="Jiang Y."/>
            <person name="Adhikari A."/>
            <person name="Zheng C.-J."/>
            <person name="Schuster L."/>
            <person name="Cowan T.M."/>
            <person name="Smanski M.J."/>
            <person name="Chevrette M.G."/>
            <person name="De Carvalho L.P.S."/>
            <person name="Shen B."/>
        </authorList>
    </citation>
    <scope>NUCLEOTIDE SEQUENCE [LARGE SCALE GENOMIC DNA]</scope>
    <source>
        <strain evidence="11 12">NPDC006434</strain>
    </source>
</reference>
<keyword evidence="8" id="KW-0046">Antibiotic resistance</keyword>
<evidence type="ECO:0000313" key="12">
    <source>
        <dbReference type="Proteomes" id="UP001550210"/>
    </source>
</evidence>
<proteinExistence type="inferred from homology"/>
<keyword evidence="5 11" id="KW-0067">ATP-binding</keyword>
<evidence type="ECO:0000259" key="10">
    <source>
        <dbReference type="PROSITE" id="PS50893"/>
    </source>
</evidence>
<sequence>MSAQTSGLAIETAGLVKTFGETRAVDGVDLAVPAGTVYGVLGPNGAGKTTTVKMLATLLRPDGGEAHVFGHDVVREADEVRGRVSLTGQYASVDEDLTGTENLVLLGRLLGHDKRAARLRSEQLLEAFGLSEAAGKQVKHYSGGMRRRIDIAASILNTPDLLFLDEPTTGLDPRSRNQVWDIVRAVVAQGTTVLLTTQYLDEADQLASRIAVIDRGKVIAEGTKGELKASVGAGSVHLRLRDAAQRPQAEEILRLALDAEVQREPDPVALTARVGGGSANGQGAAEAAARALAELARVGVVVDNFSLGQPSLDEVFLALTGHDTKAHDSRHVEKKDEAAA</sequence>
<dbReference type="InterPro" id="IPR050763">
    <property type="entry name" value="ABC_transporter_ATP-binding"/>
</dbReference>
<dbReference type="PANTHER" id="PTHR42711">
    <property type="entry name" value="ABC TRANSPORTER ATP-BINDING PROTEIN"/>
    <property type="match status" value="1"/>
</dbReference>
<gene>
    <name evidence="11" type="ORF">ABZZ21_01760</name>
</gene>
<keyword evidence="4" id="KW-0547">Nucleotide-binding</keyword>
<dbReference type="InterPro" id="IPR005894">
    <property type="entry name" value="DrrA"/>
</dbReference>
<keyword evidence="12" id="KW-1185">Reference proteome</keyword>
<keyword evidence="7" id="KW-0472">Membrane</keyword>
<keyword evidence="2" id="KW-0813">Transport</keyword>
<evidence type="ECO:0000256" key="4">
    <source>
        <dbReference type="ARBA" id="ARBA00022741"/>
    </source>
</evidence>
<keyword evidence="6" id="KW-1278">Translocase</keyword>
<dbReference type="SMART" id="SM00382">
    <property type="entry name" value="AAA"/>
    <property type="match status" value="1"/>
</dbReference>
<keyword evidence="3" id="KW-1003">Cell membrane</keyword>
<evidence type="ECO:0000256" key="6">
    <source>
        <dbReference type="ARBA" id="ARBA00022967"/>
    </source>
</evidence>
<dbReference type="PANTHER" id="PTHR42711:SF19">
    <property type="entry name" value="DOXORUBICIN RESISTANCE ATP-BINDING PROTEIN DRRA"/>
    <property type="match status" value="1"/>
</dbReference>
<organism evidence="11 12">
    <name type="scientific">Streptomyces ossamyceticus</name>
    <dbReference type="NCBI Taxonomy" id="249581"/>
    <lineage>
        <taxon>Bacteria</taxon>
        <taxon>Bacillati</taxon>
        <taxon>Actinomycetota</taxon>
        <taxon>Actinomycetes</taxon>
        <taxon>Kitasatosporales</taxon>
        <taxon>Streptomycetaceae</taxon>
        <taxon>Streptomyces</taxon>
    </lineage>
</organism>
<evidence type="ECO:0000256" key="5">
    <source>
        <dbReference type="ARBA" id="ARBA00022840"/>
    </source>
</evidence>
<dbReference type="EMBL" id="JBEXPZ010000002">
    <property type="protein sequence ID" value="MET9843312.1"/>
    <property type="molecule type" value="Genomic_DNA"/>
</dbReference>
<dbReference type="InterPro" id="IPR027417">
    <property type="entry name" value="P-loop_NTPase"/>
</dbReference>
<dbReference type="SUPFAM" id="SSF52540">
    <property type="entry name" value="P-loop containing nucleoside triphosphate hydrolases"/>
    <property type="match status" value="1"/>
</dbReference>
<dbReference type="PROSITE" id="PS50893">
    <property type="entry name" value="ABC_TRANSPORTER_2"/>
    <property type="match status" value="1"/>
</dbReference>
<evidence type="ECO:0000256" key="7">
    <source>
        <dbReference type="ARBA" id="ARBA00023136"/>
    </source>
</evidence>
<accession>A0ABV2UP39</accession>
<evidence type="ECO:0000256" key="2">
    <source>
        <dbReference type="ARBA" id="ARBA00022448"/>
    </source>
</evidence>
<dbReference type="GO" id="GO:0005524">
    <property type="term" value="F:ATP binding"/>
    <property type="evidence" value="ECO:0007669"/>
    <property type="project" value="UniProtKB-KW"/>
</dbReference>